<dbReference type="InterPro" id="IPR039425">
    <property type="entry name" value="RNA_pol_sigma-70-like"/>
</dbReference>
<keyword evidence="2 6" id="KW-0805">Transcription regulation</keyword>
<keyword evidence="4 6" id="KW-0238">DNA-binding</keyword>
<dbReference type="InterPro" id="IPR007627">
    <property type="entry name" value="RNA_pol_sigma70_r2"/>
</dbReference>
<dbReference type="NCBIfam" id="TIGR02937">
    <property type="entry name" value="sigma70-ECF"/>
    <property type="match status" value="1"/>
</dbReference>
<sequence>MSKPPGTAQRKKRNARLLDVFLACEIPLKRFLYRFSNRPEDIDDLAQEAFLRAFRAESSEPIKSPRAYLFRVARNIALRELGKNSRQLTDYLEEAVDDSILGGGASVEEDLIAQQKLQLCCAAVAELPEQCRRVFLLRKVHALSHKEIARELDISVKTVEKHIAKGVDRYTDYINNQELADRQQAPDHRDSQPAHSTSTQHPGNHND</sequence>
<dbReference type="PANTHER" id="PTHR43133:SF63">
    <property type="entry name" value="RNA POLYMERASE SIGMA FACTOR FECI-RELATED"/>
    <property type="match status" value="1"/>
</dbReference>
<dbReference type="RefSeq" id="WP_085757943.1">
    <property type="nucleotide sequence ID" value="NZ_CP019343.1"/>
</dbReference>
<dbReference type="InterPro" id="IPR036388">
    <property type="entry name" value="WH-like_DNA-bd_sf"/>
</dbReference>
<name>A0A1X9NIL1_9GAMM</name>
<keyword evidence="3 6" id="KW-0731">Sigma factor</keyword>
<dbReference type="GO" id="GO:0006352">
    <property type="term" value="P:DNA-templated transcription initiation"/>
    <property type="evidence" value="ECO:0007669"/>
    <property type="project" value="InterPro"/>
</dbReference>
<protein>
    <recommendedName>
        <fullName evidence="6">RNA polymerase sigma factor</fullName>
    </recommendedName>
</protein>
<evidence type="ECO:0000259" key="8">
    <source>
        <dbReference type="Pfam" id="PF04542"/>
    </source>
</evidence>
<evidence type="ECO:0000256" key="5">
    <source>
        <dbReference type="ARBA" id="ARBA00023163"/>
    </source>
</evidence>
<dbReference type="EMBL" id="CP019343">
    <property type="protein sequence ID" value="ARN73823.1"/>
    <property type="molecule type" value="Genomic_DNA"/>
</dbReference>
<dbReference type="SUPFAM" id="SSF88946">
    <property type="entry name" value="Sigma2 domain of RNA polymerase sigma factors"/>
    <property type="match status" value="1"/>
</dbReference>
<evidence type="ECO:0000256" key="3">
    <source>
        <dbReference type="ARBA" id="ARBA00023082"/>
    </source>
</evidence>
<dbReference type="Proteomes" id="UP000193450">
    <property type="component" value="Chromosome"/>
</dbReference>
<dbReference type="InterPro" id="IPR000838">
    <property type="entry name" value="RNA_pol_sigma70_ECF_CS"/>
</dbReference>
<keyword evidence="11" id="KW-1185">Reference proteome</keyword>
<dbReference type="CDD" id="cd06171">
    <property type="entry name" value="Sigma70_r4"/>
    <property type="match status" value="1"/>
</dbReference>
<feature type="region of interest" description="Disordered" evidence="7">
    <location>
        <begin position="181"/>
        <end position="207"/>
    </location>
</feature>
<feature type="domain" description="RNA polymerase sigma factor 70 region 4 type 2" evidence="9">
    <location>
        <begin position="123"/>
        <end position="166"/>
    </location>
</feature>
<dbReference type="PROSITE" id="PS01063">
    <property type="entry name" value="SIGMA70_ECF"/>
    <property type="match status" value="1"/>
</dbReference>
<dbReference type="InterPro" id="IPR014284">
    <property type="entry name" value="RNA_pol_sigma-70_dom"/>
</dbReference>
<dbReference type="GO" id="GO:0003677">
    <property type="term" value="F:DNA binding"/>
    <property type="evidence" value="ECO:0007669"/>
    <property type="project" value="UniProtKB-KW"/>
</dbReference>
<dbReference type="InterPro" id="IPR013325">
    <property type="entry name" value="RNA_pol_sigma_r2"/>
</dbReference>
<evidence type="ECO:0000313" key="11">
    <source>
        <dbReference type="Proteomes" id="UP000193450"/>
    </source>
</evidence>
<feature type="compositionally biased region" description="Polar residues" evidence="7">
    <location>
        <begin position="193"/>
        <end position="207"/>
    </location>
</feature>
<evidence type="ECO:0000256" key="1">
    <source>
        <dbReference type="ARBA" id="ARBA00010641"/>
    </source>
</evidence>
<accession>A0A1X9NIL1</accession>
<dbReference type="Gene3D" id="1.10.10.10">
    <property type="entry name" value="Winged helix-like DNA-binding domain superfamily/Winged helix DNA-binding domain"/>
    <property type="match status" value="1"/>
</dbReference>
<evidence type="ECO:0000256" key="4">
    <source>
        <dbReference type="ARBA" id="ARBA00023125"/>
    </source>
</evidence>
<dbReference type="STRING" id="716816.BST96_06665"/>
<gene>
    <name evidence="10" type="ORF">BST96_06665</name>
</gene>
<evidence type="ECO:0000256" key="2">
    <source>
        <dbReference type="ARBA" id="ARBA00023015"/>
    </source>
</evidence>
<dbReference type="AlphaFoldDB" id="A0A1X9NIL1"/>
<dbReference type="InterPro" id="IPR013249">
    <property type="entry name" value="RNA_pol_sigma70_r4_t2"/>
</dbReference>
<dbReference type="SUPFAM" id="SSF88659">
    <property type="entry name" value="Sigma3 and sigma4 domains of RNA polymerase sigma factors"/>
    <property type="match status" value="1"/>
</dbReference>
<dbReference type="Pfam" id="PF08281">
    <property type="entry name" value="Sigma70_r4_2"/>
    <property type="match status" value="1"/>
</dbReference>
<organism evidence="10 11">
    <name type="scientific">Oceanicoccus sagamiensis</name>
    <dbReference type="NCBI Taxonomy" id="716816"/>
    <lineage>
        <taxon>Bacteria</taxon>
        <taxon>Pseudomonadati</taxon>
        <taxon>Pseudomonadota</taxon>
        <taxon>Gammaproteobacteria</taxon>
        <taxon>Cellvibrionales</taxon>
        <taxon>Spongiibacteraceae</taxon>
        <taxon>Oceanicoccus</taxon>
    </lineage>
</organism>
<dbReference type="OrthoDB" id="6689546at2"/>
<feature type="compositionally biased region" description="Basic and acidic residues" evidence="7">
    <location>
        <begin position="181"/>
        <end position="192"/>
    </location>
</feature>
<dbReference type="Gene3D" id="1.10.1740.10">
    <property type="match status" value="1"/>
</dbReference>
<comment type="similarity">
    <text evidence="1 6">Belongs to the sigma-70 factor family. ECF subfamily.</text>
</comment>
<dbReference type="GO" id="GO:0016987">
    <property type="term" value="F:sigma factor activity"/>
    <property type="evidence" value="ECO:0007669"/>
    <property type="project" value="UniProtKB-KW"/>
</dbReference>
<evidence type="ECO:0000256" key="7">
    <source>
        <dbReference type="SAM" id="MobiDB-lite"/>
    </source>
</evidence>
<keyword evidence="5 6" id="KW-0804">Transcription</keyword>
<dbReference type="Pfam" id="PF04542">
    <property type="entry name" value="Sigma70_r2"/>
    <property type="match status" value="1"/>
</dbReference>
<evidence type="ECO:0000256" key="6">
    <source>
        <dbReference type="RuleBase" id="RU000716"/>
    </source>
</evidence>
<dbReference type="InterPro" id="IPR013324">
    <property type="entry name" value="RNA_pol_sigma_r3/r4-like"/>
</dbReference>
<dbReference type="PANTHER" id="PTHR43133">
    <property type="entry name" value="RNA POLYMERASE ECF-TYPE SIGMA FACTO"/>
    <property type="match status" value="1"/>
</dbReference>
<evidence type="ECO:0000259" key="9">
    <source>
        <dbReference type="Pfam" id="PF08281"/>
    </source>
</evidence>
<proteinExistence type="inferred from homology"/>
<dbReference type="KEGG" id="osg:BST96_06665"/>
<reference evidence="10 11" key="1">
    <citation type="submission" date="2016-11" db="EMBL/GenBank/DDBJ databases">
        <title>Trade-off between light-utilization and light-protection in marine flavobacteria.</title>
        <authorList>
            <person name="Kumagai Y."/>
        </authorList>
    </citation>
    <scope>NUCLEOTIDE SEQUENCE [LARGE SCALE GENOMIC DNA]</scope>
    <source>
        <strain evidence="10 11">NBRC 107125</strain>
    </source>
</reference>
<feature type="domain" description="RNA polymerase sigma-70 region 2" evidence="8">
    <location>
        <begin position="28"/>
        <end position="86"/>
    </location>
</feature>
<evidence type="ECO:0000313" key="10">
    <source>
        <dbReference type="EMBL" id="ARN73823.1"/>
    </source>
</evidence>